<reference evidence="1 2" key="1">
    <citation type="submission" date="2021-12" db="EMBL/GenBank/DDBJ databases">
        <title>Identification and characterization of A. suis stains in western Canada.</title>
        <authorList>
            <person name="Kulathunga D.G.R.S."/>
            <person name="De Oliveira Costa M."/>
        </authorList>
    </citation>
    <scope>NUCLEOTIDE SEQUENCE [LARGE SCALE GENOMIC DNA]</scope>
    <source>
        <strain evidence="1 2">18_292</strain>
    </source>
</reference>
<evidence type="ECO:0000313" key="1">
    <source>
        <dbReference type="EMBL" id="MCQ9629001.1"/>
    </source>
</evidence>
<dbReference type="RefSeq" id="WP_014991389.1">
    <property type="nucleotide sequence ID" value="NZ_CP090556.1"/>
</dbReference>
<protein>
    <submittedName>
        <fullName evidence="1">SlyX protein</fullName>
    </submittedName>
</protein>
<dbReference type="EMBL" id="JAJUPA010000001">
    <property type="protein sequence ID" value="MCQ9629001.1"/>
    <property type="molecule type" value="Genomic_DNA"/>
</dbReference>
<evidence type="ECO:0000313" key="2">
    <source>
        <dbReference type="Proteomes" id="UP001206331"/>
    </source>
</evidence>
<keyword evidence="2" id="KW-1185">Reference proteome</keyword>
<dbReference type="Proteomes" id="UP001206331">
    <property type="component" value="Unassembled WGS sequence"/>
</dbReference>
<sequence>MTNQKFLPKKAYSINDAVKYISLNHNINITELDLIEYIQNGDLIASVHLDGSIRKIDYINRKEFHRNETLSIRNEEIFIQFSKSECNAKIKINEDFEVIRVTLNNVYFDLDIILNKEFYLESYFSDNDLIKLYSGEIGRFQNILFNGYFPLSKELFDRDNVRTIIERGYLQEFEDIFINKGEGFYFHLPIYENRTKIYLEDIYILHQDIIEFLELFSVIKPDNQQEEIYKIKEQLRNRNDELSRLYQEIEVIKNKPSDKEIKGKSETSYLNIIQALKDELLADEKFKNQSELITFLADKYQGYTGLTESNLRDKFAKANQIK</sequence>
<proteinExistence type="predicted"/>
<comment type="caution">
    <text evidence="1">The sequence shown here is derived from an EMBL/GenBank/DDBJ whole genome shotgun (WGS) entry which is preliminary data.</text>
</comment>
<name>A0ABT1WRR1_ACTSU</name>
<gene>
    <name evidence="1" type="ORF">LZL92_01735</name>
</gene>
<accession>A0ABT1WRR1</accession>
<organism evidence="1 2">
    <name type="scientific">Actinobacillus suis</name>
    <dbReference type="NCBI Taxonomy" id="716"/>
    <lineage>
        <taxon>Bacteria</taxon>
        <taxon>Pseudomonadati</taxon>
        <taxon>Pseudomonadota</taxon>
        <taxon>Gammaproteobacteria</taxon>
        <taxon>Pasteurellales</taxon>
        <taxon>Pasteurellaceae</taxon>
        <taxon>Actinobacillus</taxon>
    </lineage>
</organism>
<dbReference type="GeneID" id="34292357"/>